<dbReference type="SMART" id="SM01134">
    <property type="entry name" value="DeoRC"/>
    <property type="match status" value="1"/>
</dbReference>
<dbReference type="InterPro" id="IPR018356">
    <property type="entry name" value="Tscrpt_reg_HTH_DeoR_CS"/>
</dbReference>
<evidence type="ECO:0000256" key="2">
    <source>
        <dbReference type="ARBA" id="ARBA00023125"/>
    </source>
</evidence>
<proteinExistence type="predicted"/>
<dbReference type="Proteomes" id="UP000533598">
    <property type="component" value="Unassembled WGS sequence"/>
</dbReference>
<keyword evidence="6" id="KW-1185">Reference proteome</keyword>
<sequence length="251" mass="27236">MESVQRHEMILTALRERSRVTVVELAELTQCSEMTIRRDLDVLERDGLLRRVRGAAVSMLAGEETPFAVRSRQHVDAKRRIGLAVAALLDDGESVVFDSGTTALEAARAAQHLRLTVLPLSLHIAAAFEHTEHVHQVLPGGDVRKPEQAFIGPLTEYALDRMRFDTLVLGCCGISGRDGVTAFDLAESQVKRAAVRASARVVAAVDASKLGRRAFARVCELGALDVLVTDTAAPADELDQLRKAGVEVHCV</sequence>
<dbReference type="PRINTS" id="PR00037">
    <property type="entry name" value="HTHLACR"/>
</dbReference>
<dbReference type="EMBL" id="JACHMH010000001">
    <property type="protein sequence ID" value="MBB4680704.1"/>
    <property type="molecule type" value="Genomic_DNA"/>
</dbReference>
<dbReference type="SMART" id="SM00420">
    <property type="entry name" value="HTH_DEOR"/>
    <property type="match status" value="1"/>
</dbReference>
<keyword evidence="3" id="KW-0804">Transcription</keyword>
<evidence type="ECO:0000313" key="6">
    <source>
        <dbReference type="Proteomes" id="UP000533598"/>
    </source>
</evidence>
<dbReference type="GO" id="GO:0003700">
    <property type="term" value="F:DNA-binding transcription factor activity"/>
    <property type="evidence" value="ECO:0007669"/>
    <property type="project" value="InterPro"/>
</dbReference>
<evidence type="ECO:0000259" key="4">
    <source>
        <dbReference type="PROSITE" id="PS51000"/>
    </source>
</evidence>
<dbReference type="InterPro" id="IPR050313">
    <property type="entry name" value="Carb_Metab_HTH_regulators"/>
</dbReference>
<comment type="caution">
    <text evidence="5">The sequence shown here is derived from an EMBL/GenBank/DDBJ whole genome shotgun (WGS) entry which is preliminary data.</text>
</comment>
<dbReference type="InterPro" id="IPR001034">
    <property type="entry name" value="DeoR_HTH"/>
</dbReference>
<feature type="domain" description="HTH deoR-type" evidence="4">
    <location>
        <begin position="3"/>
        <end position="58"/>
    </location>
</feature>
<protein>
    <submittedName>
        <fullName evidence="5">DeoR/GlpR family transcriptional regulator of sugar metabolism</fullName>
    </submittedName>
</protein>
<organism evidence="5 6">
    <name type="scientific">Crossiella cryophila</name>
    <dbReference type="NCBI Taxonomy" id="43355"/>
    <lineage>
        <taxon>Bacteria</taxon>
        <taxon>Bacillati</taxon>
        <taxon>Actinomycetota</taxon>
        <taxon>Actinomycetes</taxon>
        <taxon>Pseudonocardiales</taxon>
        <taxon>Pseudonocardiaceae</taxon>
        <taxon>Crossiella</taxon>
    </lineage>
</organism>
<dbReference type="AlphaFoldDB" id="A0A7W7CJP8"/>
<dbReference type="PROSITE" id="PS00894">
    <property type="entry name" value="HTH_DEOR_1"/>
    <property type="match status" value="1"/>
</dbReference>
<dbReference type="PROSITE" id="PS51000">
    <property type="entry name" value="HTH_DEOR_2"/>
    <property type="match status" value="1"/>
</dbReference>
<dbReference type="InterPro" id="IPR036388">
    <property type="entry name" value="WH-like_DNA-bd_sf"/>
</dbReference>
<dbReference type="Gene3D" id="1.10.10.10">
    <property type="entry name" value="Winged helix-like DNA-binding domain superfamily/Winged helix DNA-binding domain"/>
    <property type="match status" value="1"/>
</dbReference>
<evidence type="ECO:0000256" key="3">
    <source>
        <dbReference type="ARBA" id="ARBA00023163"/>
    </source>
</evidence>
<dbReference type="Pfam" id="PF08220">
    <property type="entry name" value="HTH_DeoR"/>
    <property type="match status" value="1"/>
</dbReference>
<gene>
    <name evidence="5" type="ORF">HNR67_006822</name>
</gene>
<dbReference type="PANTHER" id="PTHR30363">
    <property type="entry name" value="HTH-TYPE TRANSCRIPTIONAL REGULATOR SRLR-RELATED"/>
    <property type="match status" value="1"/>
</dbReference>
<name>A0A7W7CJP8_9PSEU</name>
<dbReference type="SUPFAM" id="SSF46785">
    <property type="entry name" value="Winged helix' DNA-binding domain"/>
    <property type="match status" value="1"/>
</dbReference>
<dbReference type="PANTHER" id="PTHR30363:SF44">
    <property type="entry name" value="AGA OPERON TRANSCRIPTIONAL REPRESSOR-RELATED"/>
    <property type="match status" value="1"/>
</dbReference>
<reference evidence="5 6" key="1">
    <citation type="submission" date="2020-08" db="EMBL/GenBank/DDBJ databases">
        <title>Sequencing the genomes of 1000 actinobacteria strains.</title>
        <authorList>
            <person name="Klenk H.-P."/>
        </authorList>
    </citation>
    <scope>NUCLEOTIDE SEQUENCE [LARGE SCALE GENOMIC DNA]</scope>
    <source>
        <strain evidence="5 6">DSM 44230</strain>
    </source>
</reference>
<dbReference type="InterPro" id="IPR014036">
    <property type="entry name" value="DeoR-like_C"/>
</dbReference>
<dbReference type="Pfam" id="PF00455">
    <property type="entry name" value="DeoRC"/>
    <property type="match status" value="1"/>
</dbReference>
<dbReference type="InterPro" id="IPR036390">
    <property type="entry name" value="WH_DNA-bd_sf"/>
</dbReference>
<evidence type="ECO:0000256" key="1">
    <source>
        <dbReference type="ARBA" id="ARBA00023015"/>
    </source>
</evidence>
<dbReference type="SUPFAM" id="SSF100950">
    <property type="entry name" value="NagB/RpiA/CoA transferase-like"/>
    <property type="match status" value="1"/>
</dbReference>
<keyword evidence="2" id="KW-0238">DNA-binding</keyword>
<evidence type="ECO:0000313" key="5">
    <source>
        <dbReference type="EMBL" id="MBB4680704.1"/>
    </source>
</evidence>
<dbReference type="InterPro" id="IPR037171">
    <property type="entry name" value="NagB/RpiA_transferase-like"/>
</dbReference>
<accession>A0A7W7CJP8</accession>
<dbReference type="RefSeq" id="WP_312988690.1">
    <property type="nucleotide sequence ID" value="NZ_BAAAUI010000038.1"/>
</dbReference>
<dbReference type="GO" id="GO:0003677">
    <property type="term" value="F:DNA binding"/>
    <property type="evidence" value="ECO:0007669"/>
    <property type="project" value="UniProtKB-KW"/>
</dbReference>
<keyword evidence="1" id="KW-0805">Transcription regulation</keyword>